<protein>
    <submittedName>
        <fullName evidence="1">Uncharacterized protein</fullName>
    </submittedName>
</protein>
<dbReference type="EMBL" id="JAHLJV010000049">
    <property type="protein sequence ID" value="KAK1584968.1"/>
    <property type="molecule type" value="Genomic_DNA"/>
</dbReference>
<organism evidence="1 2">
    <name type="scientific">Colletotrichum navitas</name>
    <dbReference type="NCBI Taxonomy" id="681940"/>
    <lineage>
        <taxon>Eukaryota</taxon>
        <taxon>Fungi</taxon>
        <taxon>Dikarya</taxon>
        <taxon>Ascomycota</taxon>
        <taxon>Pezizomycotina</taxon>
        <taxon>Sordariomycetes</taxon>
        <taxon>Hypocreomycetidae</taxon>
        <taxon>Glomerellales</taxon>
        <taxon>Glomerellaceae</taxon>
        <taxon>Colletotrichum</taxon>
        <taxon>Colletotrichum graminicola species complex</taxon>
    </lineage>
</organism>
<evidence type="ECO:0000313" key="2">
    <source>
        <dbReference type="Proteomes" id="UP001230504"/>
    </source>
</evidence>
<reference evidence="1" key="1">
    <citation type="submission" date="2021-06" db="EMBL/GenBank/DDBJ databases">
        <title>Comparative genomics, transcriptomics and evolutionary studies reveal genomic signatures of adaptation to plant cell wall in hemibiotrophic fungi.</title>
        <authorList>
            <consortium name="DOE Joint Genome Institute"/>
            <person name="Baroncelli R."/>
            <person name="Diaz J.F."/>
            <person name="Benocci T."/>
            <person name="Peng M."/>
            <person name="Battaglia E."/>
            <person name="Haridas S."/>
            <person name="Andreopoulos W."/>
            <person name="Labutti K."/>
            <person name="Pangilinan J."/>
            <person name="Floch G.L."/>
            <person name="Makela M.R."/>
            <person name="Henrissat B."/>
            <person name="Grigoriev I.V."/>
            <person name="Crouch J.A."/>
            <person name="De Vries R.P."/>
            <person name="Sukno S.A."/>
            <person name="Thon M.R."/>
        </authorList>
    </citation>
    <scope>NUCLEOTIDE SEQUENCE</scope>
    <source>
        <strain evidence="1">CBS 125086</strain>
    </source>
</reference>
<comment type="caution">
    <text evidence="1">The sequence shown here is derived from an EMBL/GenBank/DDBJ whole genome shotgun (WGS) entry which is preliminary data.</text>
</comment>
<gene>
    <name evidence="1" type="ORF">LY79DRAFT_559927</name>
</gene>
<proteinExistence type="predicted"/>
<dbReference type="AlphaFoldDB" id="A0AAD8PVI3"/>
<dbReference type="Proteomes" id="UP001230504">
    <property type="component" value="Unassembled WGS sequence"/>
</dbReference>
<dbReference type="RefSeq" id="XP_060412024.1">
    <property type="nucleotide sequence ID" value="XM_060558294.1"/>
</dbReference>
<sequence>MSQVEFVTVMATLFRKCTVEPVPRAGESADRARQRLLDLTRDSQPILTLQMNRPDEVRLRWKRR</sequence>
<evidence type="ECO:0000313" key="1">
    <source>
        <dbReference type="EMBL" id="KAK1584968.1"/>
    </source>
</evidence>
<dbReference type="GeneID" id="85442534"/>
<name>A0AAD8PVI3_9PEZI</name>
<accession>A0AAD8PVI3</accession>
<keyword evidence="2" id="KW-1185">Reference proteome</keyword>